<dbReference type="OrthoDB" id="6402632at2"/>
<dbReference type="AlphaFoldDB" id="A0A3E0TXR1"/>
<protein>
    <submittedName>
        <fullName evidence="1">Uncharacterized protein</fullName>
    </submittedName>
</protein>
<dbReference type="EMBL" id="QUOU01000001">
    <property type="protein sequence ID" value="REL28672.1"/>
    <property type="molecule type" value="Genomic_DNA"/>
</dbReference>
<organism evidence="1 2">
    <name type="scientific">Thalassotalea euphylliae</name>
    <dbReference type="NCBI Taxonomy" id="1655234"/>
    <lineage>
        <taxon>Bacteria</taxon>
        <taxon>Pseudomonadati</taxon>
        <taxon>Pseudomonadota</taxon>
        <taxon>Gammaproteobacteria</taxon>
        <taxon>Alteromonadales</taxon>
        <taxon>Colwelliaceae</taxon>
        <taxon>Thalassotalea</taxon>
    </lineage>
</organism>
<proteinExistence type="predicted"/>
<evidence type="ECO:0000313" key="2">
    <source>
        <dbReference type="Proteomes" id="UP000256478"/>
    </source>
</evidence>
<evidence type="ECO:0000313" key="1">
    <source>
        <dbReference type="EMBL" id="REL28672.1"/>
    </source>
</evidence>
<sequence length="146" mass="16773">MEQLLPFLKINYHIDATHNIFTVKTAPVFDYKDIVVHYGNLMIDKNYYVGLNGLYDFSQLEHITGDCQMLLDTAEVMNNPQVINRPSKTAIVLPDSNGEACEVMARFCRETFQSMNQFRLFSVSDIAQVERFLSLPTQYHKLAKCA</sequence>
<gene>
    <name evidence="1" type="ORF">DXX93_20285</name>
</gene>
<reference evidence="1 2" key="1">
    <citation type="submission" date="2018-08" db="EMBL/GenBank/DDBJ databases">
        <title>Thalassotalea euphylliae genome.</title>
        <authorList>
            <person name="Summers S."/>
            <person name="Rice S.A."/>
            <person name="Freckelton M.L."/>
            <person name="Nedved B.T."/>
            <person name="Hadfield M.G."/>
        </authorList>
    </citation>
    <scope>NUCLEOTIDE SEQUENCE [LARGE SCALE GENOMIC DNA]</scope>
    <source>
        <strain evidence="1 2">H1</strain>
    </source>
</reference>
<dbReference type="RefSeq" id="WP_116009701.1">
    <property type="nucleotide sequence ID" value="NZ_QUOU01000001.1"/>
</dbReference>
<name>A0A3E0TXR1_9GAMM</name>
<accession>A0A3E0TXR1</accession>
<dbReference type="Proteomes" id="UP000256478">
    <property type="component" value="Unassembled WGS sequence"/>
</dbReference>
<comment type="caution">
    <text evidence="1">The sequence shown here is derived from an EMBL/GenBank/DDBJ whole genome shotgun (WGS) entry which is preliminary data.</text>
</comment>